<dbReference type="EMBL" id="GAIX01000143">
    <property type="protein sequence ID" value="JAA92417.1"/>
    <property type="molecule type" value="Transcribed_RNA"/>
</dbReference>
<name>S4Q0A2_9NEOP</name>
<sequence>MSADKRKRCPNFSEDEKIRFLGILHRHGQVILSKVTSHDLQTNRLKEKAWIEITKDLNSSGTVVRTTDNLKKLWQKMKTDAKTYKSNAIDQTTGTEGETSQKMDDPILELVAQMTSGGSFGIESTNDCDYENSCSSTADQCNVGIPIATDKIKDEFATYYEVSTEEVEKITFQTQKKDMSNLKRRWPPLCHNANERSKVKSSHIRTNSSLASERLKCEREKRELIQLQKQHMIELHALKLKQVKIKTQIMEAVLKKICGEKPVDPGLVKALSESS</sequence>
<feature type="domain" description="Myb/SANT-like DNA-binding" evidence="6">
    <location>
        <begin position="8"/>
        <end position="83"/>
    </location>
</feature>
<dbReference type="PANTHER" id="PTHR21411">
    <property type="entry name" value="APONTIC"/>
    <property type="match status" value="1"/>
</dbReference>
<proteinExistence type="predicted"/>
<accession>S4Q0A2</accession>
<dbReference type="AlphaFoldDB" id="S4Q0A2"/>
<organism evidence="7">
    <name type="scientific">Pararge aegeria</name>
    <name type="common">speckled wood butterfly</name>
    <dbReference type="NCBI Taxonomy" id="116150"/>
    <lineage>
        <taxon>Eukaryota</taxon>
        <taxon>Metazoa</taxon>
        <taxon>Ecdysozoa</taxon>
        <taxon>Arthropoda</taxon>
        <taxon>Hexapoda</taxon>
        <taxon>Insecta</taxon>
        <taxon>Pterygota</taxon>
        <taxon>Neoptera</taxon>
        <taxon>Endopterygota</taxon>
        <taxon>Lepidoptera</taxon>
        <taxon>Glossata</taxon>
        <taxon>Ditrysia</taxon>
        <taxon>Papilionoidea</taxon>
        <taxon>Nymphalidae</taxon>
        <taxon>Satyrinae</taxon>
        <taxon>Satyrini</taxon>
        <taxon>Parargina</taxon>
        <taxon>Pararge</taxon>
    </lineage>
</organism>
<evidence type="ECO:0000313" key="7">
    <source>
        <dbReference type="EMBL" id="JAA92417.1"/>
    </source>
</evidence>
<evidence type="ECO:0000256" key="1">
    <source>
        <dbReference type="ARBA" id="ARBA00011764"/>
    </source>
</evidence>
<evidence type="ECO:0000256" key="3">
    <source>
        <dbReference type="ARBA" id="ARBA00023015"/>
    </source>
</evidence>
<evidence type="ECO:0000256" key="4">
    <source>
        <dbReference type="ARBA" id="ARBA00023163"/>
    </source>
</evidence>
<dbReference type="Pfam" id="PF13873">
    <property type="entry name" value="Myb_DNA-bind_5"/>
    <property type="match status" value="1"/>
</dbReference>
<dbReference type="PANTHER" id="PTHR21411:SF0">
    <property type="entry name" value="REGULATORY PROTEIN ZESTE"/>
    <property type="match status" value="1"/>
</dbReference>
<evidence type="ECO:0000256" key="5">
    <source>
        <dbReference type="ARBA" id="ARBA00025466"/>
    </source>
</evidence>
<keyword evidence="3" id="KW-0805">Transcription regulation</keyword>
<dbReference type="InterPro" id="IPR028002">
    <property type="entry name" value="Myb_DNA-bind_5"/>
</dbReference>
<keyword evidence="4" id="KW-0804">Transcription</keyword>
<comment type="function">
    <text evidence="5">Involved in transvection phenomena (= synapsis-dependent gene expression), where the synaptic pairing of chromosomes carrying genes with which zeste interacts influences the expression of these genes. Zeste binds to DNA and stimulates transcription from a nearby promoter.</text>
</comment>
<evidence type="ECO:0000259" key="6">
    <source>
        <dbReference type="Pfam" id="PF13873"/>
    </source>
</evidence>
<evidence type="ECO:0000256" key="2">
    <source>
        <dbReference type="ARBA" id="ARBA00016807"/>
    </source>
</evidence>
<dbReference type="RefSeq" id="XP_039756281.1">
    <property type="nucleotide sequence ID" value="XM_039900347.1"/>
</dbReference>
<reference evidence="7" key="1">
    <citation type="journal article" date="2013" name="BMC Genomics">
        <title>Unscrambling butterfly oogenesis.</title>
        <authorList>
            <person name="Carter J.M."/>
            <person name="Baker S.C."/>
            <person name="Pink R."/>
            <person name="Carter D.R."/>
            <person name="Collins A."/>
            <person name="Tomlin J."/>
            <person name="Gibbs M."/>
            <person name="Breuker C.J."/>
        </authorList>
    </citation>
    <scope>NUCLEOTIDE SEQUENCE</scope>
    <source>
        <tissue evidence="7">Ovary</tissue>
    </source>
</reference>
<dbReference type="GeneID" id="120630974"/>
<protein>
    <recommendedName>
        <fullName evidence="2">Regulatory protein zeste</fullName>
    </recommendedName>
</protein>
<reference evidence="7" key="2">
    <citation type="submission" date="2013-05" db="EMBL/GenBank/DDBJ databases">
        <authorList>
            <person name="Carter J.-M."/>
            <person name="Baker S.C."/>
            <person name="Pink R."/>
            <person name="Carter D.R.F."/>
            <person name="Collins A."/>
            <person name="Tomlin J."/>
            <person name="Gibbs M."/>
            <person name="Breuker C.J."/>
        </authorList>
    </citation>
    <scope>NUCLEOTIDE SEQUENCE</scope>
    <source>
        <tissue evidence="7">Ovary</tissue>
    </source>
</reference>
<comment type="subunit">
    <text evidence="1">Self-associates forming complexes of several hundred monomers.</text>
</comment>